<accession>A0A1B0AE42</accession>
<organism evidence="1 2">
    <name type="scientific">Glossina pallidipes</name>
    <name type="common">Tsetse fly</name>
    <dbReference type="NCBI Taxonomy" id="7398"/>
    <lineage>
        <taxon>Eukaryota</taxon>
        <taxon>Metazoa</taxon>
        <taxon>Ecdysozoa</taxon>
        <taxon>Arthropoda</taxon>
        <taxon>Hexapoda</taxon>
        <taxon>Insecta</taxon>
        <taxon>Pterygota</taxon>
        <taxon>Neoptera</taxon>
        <taxon>Endopterygota</taxon>
        <taxon>Diptera</taxon>
        <taxon>Brachycera</taxon>
        <taxon>Muscomorpha</taxon>
        <taxon>Hippoboscoidea</taxon>
        <taxon>Glossinidae</taxon>
        <taxon>Glossina</taxon>
    </lineage>
</organism>
<dbReference type="Proteomes" id="UP000092445">
    <property type="component" value="Unassembled WGS sequence"/>
</dbReference>
<dbReference type="EnsemblMetazoa" id="GPAI042805-RA">
    <property type="protein sequence ID" value="GPAI042805-PA"/>
    <property type="gene ID" value="GPAI042805"/>
</dbReference>
<dbReference type="VEuPathDB" id="VectorBase:GPAI042805"/>
<dbReference type="AlphaFoldDB" id="A0A1B0AE42"/>
<evidence type="ECO:0000313" key="1">
    <source>
        <dbReference type="EnsemblMetazoa" id="GPAI042805-PA"/>
    </source>
</evidence>
<reference evidence="2" key="1">
    <citation type="submission" date="2014-03" db="EMBL/GenBank/DDBJ databases">
        <authorList>
            <person name="Aksoy S."/>
            <person name="Warren W."/>
            <person name="Wilson R.K."/>
        </authorList>
    </citation>
    <scope>NUCLEOTIDE SEQUENCE [LARGE SCALE GENOMIC DNA]</scope>
    <source>
        <strain evidence="2">IAEA</strain>
    </source>
</reference>
<keyword evidence="2" id="KW-1185">Reference proteome</keyword>
<name>A0A1B0AE42_GLOPL</name>
<reference evidence="1" key="2">
    <citation type="submission" date="2020-05" db="UniProtKB">
        <authorList>
            <consortium name="EnsemblMetazoa"/>
        </authorList>
    </citation>
    <scope>IDENTIFICATION</scope>
    <source>
        <strain evidence="1">IAEA</strain>
    </source>
</reference>
<protein>
    <submittedName>
        <fullName evidence="1">Uncharacterized protein</fullName>
    </submittedName>
</protein>
<sequence>MLKYCCNSPLANITHGKAFHFSNRTCYADLVDLCTSSRSAGSLLNHNKIFPPFKVKNFMLMACDKCKLFDVAFRRRKVKTLEPT</sequence>
<evidence type="ECO:0000313" key="2">
    <source>
        <dbReference type="Proteomes" id="UP000092445"/>
    </source>
</evidence>
<proteinExistence type="predicted"/>